<accession>A0A4U7AZ51</accession>
<organism evidence="1 2">
    <name type="scientific">Elsinoe australis</name>
    <dbReference type="NCBI Taxonomy" id="40998"/>
    <lineage>
        <taxon>Eukaryota</taxon>
        <taxon>Fungi</taxon>
        <taxon>Dikarya</taxon>
        <taxon>Ascomycota</taxon>
        <taxon>Pezizomycotina</taxon>
        <taxon>Dothideomycetes</taxon>
        <taxon>Dothideomycetidae</taxon>
        <taxon>Myriangiales</taxon>
        <taxon>Elsinoaceae</taxon>
        <taxon>Elsinoe</taxon>
    </lineage>
</organism>
<comment type="caution">
    <text evidence="1">The sequence shown here is derived from an EMBL/GenBank/DDBJ whole genome shotgun (WGS) entry which is preliminary data.</text>
</comment>
<proteinExistence type="predicted"/>
<sequence length="76" mass="8447">MSAPIDIVKTPPCNPKTTNDDFLGAARSMQSTWIEQGGFLSFWQRSHARGPTELSERIYGTDKSITRESAAEAAMW</sequence>
<name>A0A4U7AZ51_9PEZI</name>
<dbReference type="Proteomes" id="UP000308133">
    <property type="component" value="Unassembled WGS sequence"/>
</dbReference>
<evidence type="ECO:0000313" key="2">
    <source>
        <dbReference type="Proteomes" id="UP000308133"/>
    </source>
</evidence>
<gene>
    <name evidence="1" type="ORF">C1H76_3732</name>
</gene>
<protein>
    <submittedName>
        <fullName evidence="1">Uncharacterized protein</fullName>
    </submittedName>
</protein>
<reference evidence="1 2" key="1">
    <citation type="submission" date="2018-02" db="EMBL/GenBank/DDBJ databases">
        <title>Draft genome sequences of Elsinoe sp., causing black scab on jojoba.</title>
        <authorList>
            <person name="Stodart B."/>
            <person name="Jeffress S."/>
            <person name="Ash G."/>
            <person name="Arun Chinnappa K."/>
        </authorList>
    </citation>
    <scope>NUCLEOTIDE SEQUENCE [LARGE SCALE GENOMIC DNA]</scope>
    <source>
        <strain evidence="1 2">Hillstone_2</strain>
    </source>
</reference>
<dbReference type="EMBL" id="PTQR01000048">
    <property type="protein sequence ID" value="TKX24028.1"/>
    <property type="molecule type" value="Genomic_DNA"/>
</dbReference>
<dbReference type="AlphaFoldDB" id="A0A4U7AZ51"/>
<evidence type="ECO:0000313" key="1">
    <source>
        <dbReference type="EMBL" id="TKX24028.1"/>
    </source>
</evidence>